<dbReference type="Proteomes" id="UP000288168">
    <property type="component" value="Unassembled WGS sequence"/>
</dbReference>
<dbReference type="AlphaFoldDB" id="A0A428QZ60"/>
<proteinExistence type="predicted"/>
<organism evidence="2 3">
    <name type="scientific">Fusarium duplospermum</name>
    <dbReference type="NCBI Taxonomy" id="1325734"/>
    <lineage>
        <taxon>Eukaryota</taxon>
        <taxon>Fungi</taxon>
        <taxon>Dikarya</taxon>
        <taxon>Ascomycota</taxon>
        <taxon>Pezizomycotina</taxon>
        <taxon>Sordariomycetes</taxon>
        <taxon>Hypocreomycetidae</taxon>
        <taxon>Hypocreales</taxon>
        <taxon>Nectriaceae</taxon>
        <taxon>Fusarium</taxon>
        <taxon>Fusarium solani species complex</taxon>
    </lineage>
</organism>
<reference evidence="2 3" key="1">
    <citation type="submission" date="2017-06" db="EMBL/GenBank/DDBJ databases">
        <title>Comparative genomic analysis of Ambrosia Fusariam Clade fungi.</title>
        <authorList>
            <person name="Stajich J.E."/>
            <person name="Carrillo J."/>
            <person name="Kijimoto T."/>
            <person name="Eskalen A."/>
            <person name="O'Donnell K."/>
            <person name="Kasson M."/>
        </authorList>
    </citation>
    <scope>NUCLEOTIDE SEQUENCE [LARGE SCALE GENOMIC DNA]</scope>
    <source>
        <strain evidence="2 3">NRRL62584</strain>
    </source>
</reference>
<accession>A0A428QZ60</accession>
<sequence length="115" mass="12739">MRRPNTIPPIQQTEDVANEEVDSMAPGARSQPGTPESSVGDPDEAKSDLDPLRFEHMEGQKLQPPESPGGEASTLALFPDSKRDPAWLFEILGWVKTVRQEDSGKEDETKIRLQV</sequence>
<feature type="compositionally biased region" description="Basic and acidic residues" evidence="1">
    <location>
        <begin position="43"/>
        <end position="59"/>
    </location>
</feature>
<evidence type="ECO:0000313" key="3">
    <source>
        <dbReference type="Proteomes" id="UP000288168"/>
    </source>
</evidence>
<name>A0A428QZ60_9HYPO</name>
<dbReference type="EMBL" id="NKCI01000009">
    <property type="protein sequence ID" value="RSL70605.1"/>
    <property type="molecule type" value="Genomic_DNA"/>
</dbReference>
<evidence type="ECO:0000313" key="2">
    <source>
        <dbReference type="EMBL" id="RSL70605.1"/>
    </source>
</evidence>
<comment type="caution">
    <text evidence="2">The sequence shown here is derived from an EMBL/GenBank/DDBJ whole genome shotgun (WGS) entry which is preliminary data.</text>
</comment>
<gene>
    <name evidence="2" type="ORF">CEP54_001769</name>
</gene>
<feature type="region of interest" description="Disordered" evidence="1">
    <location>
        <begin position="1"/>
        <end position="80"/>
    </location>
</feature>
<dbReference type="OrthoDB" id="5080160at2759"/>
<evidence type="ECO:0000256" key="1">
    <source>
        <dbReference type="SAM" id="MobiDB-lite"/>
    </source>
</evidence>
<keyword evidence="3" id="KW-1185">Reference proteome</keyword>
<protein>
    <submittedName>
        <fullName evidence="2">Uncharacterized protein</fullName>
    </submittedName>
</protein>